<evidence type="ECO:0000313" key="3">
    <source>
        <dbReference type="Proteomes" id="UP000184130"/>
    </source>
</evidence>
<feature type="domain" description="Glycosyltransferase subfamily 4-like N-terminal" evidence="1">
    <location>
        <begin position="36"/>
        <end position="143"/>
    </location>
</feature>
<name>A0A1M6TK52_XYLRU</name>
<dbReference type="SUPFAM" id="SSF53756">
    <property type="entry name" value="UDP-Glycosyltransferase/glycogen phosphorylase"/>
    <property type="match status" value="1"/>
</dbReference>
<dbReference type="RefSeq" id="WP_073206524.1">
    <property type="nucleotide sequence ID" value="NZ_FRBD01000006.1"/>
</dbReference>
<evidence type="ECO:0000313" key="2">
    <source>
        <dbReference type="EMBL" id="SHK57279.1"/>
    </source>
</evidence>
<proteinExistence type="predicted"/>
<reference evidence="2 3" key="1">
    <citation type="submission" date="2016-11" db="EMBL/GenBank/DDBJ databases">
        <authorList>
            <person name="Jaros S."/>
            <person name="Januszkiewicz K."/>
            <person name="Wedrychowicz H."/>
        </authorList>
    </citation>
    <scope>NUCLEOTIDE SEQUENCE [LARGE SCALE GENOMIC DNA]</scope>
    <source>
        <strain evidence="2 3">KHT3</strain>
    </source>
</reference>
<dbReference type="GO" id="GO:0016757">
    <property type="term" value="F:glycosyltransferase activity"/>
    <property type="evidence" value="ECO:0007669"/>
    <property type="project" value="UniProtKB-ARBA"/>
</dbReference>
<dbReference type="Proteomes" id="UP000184130">
    <property type="component" value="Unassembled WGS sequence"/>
</dbReference>
<dbReference type="Gene3D" id="3.40.50.2000">
    <property type="entry name" value="Glycogen Phosphorylase B"/>
    <property type="match status" value="1"/>
</dbReference>
<gene>
    <name evidence="2" type="ORF">SAMN05216463_10659</name>
</gene>
<accession>A0A1M6TK52</accession>
<dbReference type="OrthoDB" id="9790710at2"/>
<dbReference type="Pfam" id="PF13439">
    <property type="entry name" value="Glyco_transf_4"/>
    <property type="match status" value="1"/>
</dbReference>
<sequence>MNVLHIYPRNSELIQQHVSLLVEGLKQSVNVTVADNSKSFYKQARDFEADIIHIHGANQMLQAKALRCALKHNIRCVVTLHGQLQPFALSAMPPQQRAALIIFMREYLSKAYAVITFGKMETKAFRTYGYNPRIEEIHNAVYTNTITPAEMASKTFAVYQKVQDSNTLEMMDDNTRAALKAILKVGIMGDKRWVDAKTFDPRLINWRQLMVYAEHENISNYTDYGIRILELSAPLIDTQKIAAFFPKNYTRPKPVKELVGVYQGDQTDYLFRIIRQVLKSPTLLGAIELTRELYRDNVNDDQLAEKLEDAGLTKSAARLIQVLGDFILLDEGYMPIEPIDDKQTDKLRNNLKNHLKI</sequence>
<protein>
    <submittedName>
        <fullName evidence="2">Glycosyltransferase Family 4</fullName>
    </submittedName>
</protein>
<keyword evidence="2" id="KW-0808">Transferase</keyword>
<dbReference type="AlphaFoldDB" id="A0A1M6TK52"/>
<organism evidence="2 3">
    <name type="scientific">Xylanibacter ruminicola</name>
    <name type="common">Prevotella ruminicola</name>
    <dbReference type="NCBI Taxonomy" id="839"/>
    <lineage>
        <taxon>Bacteria</taxon>
        <taxon>Pseudomonadati</taxon>
        <taxon>Bacteroidota</taxon>
        <taxon>Bacteroidia</taxon>
        <taxon>Bacteroidales</taxon>
        <taxon>Prevotellaceae</taxon>
        <taxon>Xylanibacter</taxon>
    </lineage>
</organism>
<dbReference type="InterPro" id="IPR028098">
    <property type="entry name" value="Glyco_trans_4-like_N"/>
</dbReference>
<evidence type="ECO:0000259" key="1">
    <source>
        <dbReference type="Pfam" id="PF13439"/>
    </source>
</evidence>
<dbReference type="EMBL" id="FRBD01000006">
    <property type="protein sequence ID" value="SHK57279.1"/>
    <property type="molecule type" value="Genomic_DNA"/>
</dbReference>